<feature type="domain" description="HTH asnC-type" evidence="4">
    <location>
        <begin position="10"/>
        <end position="73"/>
    </location>
</feature>
<protein>
    <submittedName>
        <fullName evidence="6">Winged helix-turn-helix transcriptional regulator</fullName>
    </submittedName>
</protein>
<evidence type="ECO:0000313" key="6">
    <source>
        <dbReference type="EMBL" id="UPM45137.1"/>
    </source>
</evidence>
<sequence>MSYPETDYRIDDIDRCILYTLMKDGRETTATSIAETVNVSGATIRNRIQNLEERGIIQGYTAHIDFERTGGKLMNLYLCNVPVPEREALAQKARTIPEVINVRTLMTGRRNLHIVAVGEHTKDLQRVSRTLSQLGIEIEDEDLVEDEFFSPYTSFGPDDDQRTHEPNDFISLTGQANIMQLTVRSEAPITGHTLEEASNRNILDENTLIISIERDDRELTPHGDTVVQSDDIVTILTQQHGDETVFDVFQGSDLETVTK</sequence>
<dbReference type="Gene3D" id="3.30.70.1450">
    <property type="entry name" value="Regulator of K+ conductance, C-terminal domain"/>
    <property type="match status" value="1"/>
</dbReference>
<keyword evidence="2" id="KW-0238">DNA-binding</keyword>
<dbReference type="GO" id="GO:0008324">
    <property type="term" value="F:monoatomic cation transmembrane transporter activity"/>
    <property type="evidence" value="ECO:0007669"/>
    <property type="project" value="InterPro"/>
</dbReference>
<dbReference type="Gene3D" id="1.10.10.10">
    <property type="entry name" value="Winged helix-like DNA-binding domain superfamily/Winged helix DNA-binding domain"/>
    <property type="match status" value="1"/>
</dbReference>
<evidence type="ECO:0000313" key="7">
    <source>
        <dbReference type="Proteomes" id="UP000831768"/>
    </source>
</evidence>
<dbReference type="RefSeq" id="WP_247995791.1">
    <property type="nucleotide sequence ID" value="NZ_CP096022.1"/>
</dbReference>
<dbReference type="PANTHER" id="PTHR30154:SF34">
    <property type="entry name" value="TRANSCRIPTIONAL REGULATOR AZLB"/>
    <property type="match status" value="1"/>
</dbReference>
<reference evidence="6" key="1">
    <citation type="submission" date="2022-04" db="EMBL/GenBank/DDBJ databases">
        <title>Halocatena sp. nov., isolated from a salt lake.</title>
        <authorList>
            <person name="Cui H.-L."/>
        </authorList>
    </citation>
    <scope>NUCLEOTIDE SEQUENCE</scope>
    <source>
        <strain evidence="6">AD-1</strain>
        <plasmid evidence="6">unnamed3</plasmid>
    </source>
</reference>
<organism evidence="6 7">
    <name type="scientific">Halocatena salina</name>
    <dbReference type="NCBI Taxonomy" id="2934340"/>
    <lineage>
        <taxon>Archaea</taxon>
        <taxon>Methanobacteriati</taxon>
        <taxon>Methanobacteriota</taxon>
        <taxon>Stenosarchaea group</taxon>
        <taxon>Halobacteria</taxon>
        <taxon>Halobacteriales</taxon>
        <taxon>Natronomonadaceae</taxon>
        <taxon>Halocatena</taxon>
    </lineage>
</organism>
<dbReference type="GO" id="GO:0005829">
    <property type="term" value="C:cytosol"/>
    <property type="evidence" value="ECO:0007669"/>
    <property type="project" value="TreeGrafter"/>
</dbReference>
<dbReference type="InterPro" id="IPR000485">
    <property type="entry name" value="AsnC-type_HTH_dom"/>
</dbReference>
<dbReference type="InterPro" id="IPR036388">
    <property type="entry name" value="WH-like_DNA-bd_sf"/>
</dbReference>
<dbReference type="PRINTS" id="PR00033">
    <property type="entry name" value="HTHASNC"/>
</dbReference>
<keyword evidence="1" id="KW-0805">Transcription regulation</keyword>
<dbReference type="SMART" id="SM00344">
    <property type="entry name" value="HTH_ASNC"/>
    <property type="match status" value="1"/>
</dbReference>
<dbReference type="PROSITE" id="PS50956">
    <property type="entry name" value="HTH_ASNC_2"/>
    <property type="match status" value="1"/>
</dbReference>
<keyword evidence="6" id="KW-0614">Plasmid</keyword>
<dbReference type="SUPFAM" id="SSF46785">
    <property type="entry name" value="Winged helix' DNA-binding domain"/>
    <property type="match status" value="1"/>
</dbReference>
<dbReference type="Pfam" id="PF02080">
    <property type="entry name" value="TrkA_C"/>
    <property type="match status" value="1"/>
</dbReference>
<dbReference type="CDD" id="cd00090">
    <property type="entry name" value="HTH_ARSR"/>
    <property type="match status" value="1"/>
</dbReference>
<dbReference type="PANTHER" id="PTHR30154">
    <property type="entry name" value="LEUCINE-RESPONSIVE REGULATORY PROTEIN"/>
    <property type="match status" value="1"/>
</dbReference>
<name>A0A8U0ABJ9_9EURY</name>
<dbReference type="EMBL" id="CP096022">
    <property type="protein sequence ID" value="UPM45137.1"/>
    <property type="molecule type" value="Genomic_DNA"/>
</dbReference>
<dbReference type="GeneID" id="71929864"/>
<dbReference type="GO" id="GO:0043200">
    <property type="term" value="P:response to amino acid"/>
    <property type="evidence" value="ECO:0007669"/>
    <property type="project" value="TreeGrafter"/>
</dbReference>
<evidence type="ECO:0000256" key="1">
    <source>
        <dbReference type="ARBA" id="ARBA00023015"/>
    </source>
</evidence>
<evidence type="ECO:0000259" key="4">
    <source>
        <dbReference type="PROSITE" id="PS50956"/>
    </source>
</evidence>
<dbReference type="Pfam" id="PF13412">
    <property type="entry name" value="HTH_24"/>
    <property type="match status" value="1"/>
</dbReference>
<dbReference type="GO" id="GO:0043565">
    <property type="term" value="F:sequence-specific DNA binding"/>
    <property type="evidence" value="ECO:0007669"/>
    <property type="project" value="InterPro"/>
</dbReference>
<keyword evidence="7" id="KW-1185">Reference proteome</keyword>
<dbReference type="InterPro" id="IPR011991">
    <property type="entry name" value="ArsR-like_HTH"/>
</dbReference>
<dbReference type="InterPro" id="IPR036390">
    <property type="entry name" value="WH_DNA-bd_sf"/>
</dbReference>
<dbReference type="InterPro" id="IPR019888">
    <property type="entry name" value="Tscrpt_reg_AsnC-like"/>
</dbReference>
<geneLocation type="plasmid" evidence="6 7">
    <name>unnamed3</name>
</geneLocation>
<proteinExistence type="predicted"/>
<evidence type="ECO:0000256" key="2">
    <source>
        <dbReference type="ARBA" id="ARBA00023125"/>
    </source>
</evidence>
<dbReference type="PROSITE" id="PS51202">
    <property type="entry name" value="RCK_C"/>
    <property type="match status" value="1"/>
</dbReference>
<dbReference type="Proteomes" id="UP000831768">
    <property type="component" value="Plasmid unnamed3"/>
</dbReference>
<evidence type="ECO:0000259" key="5">
    <source>
        <dbReference type="PROSITE" id="PS51202"/>
    </source>
</evidence>
<feature type="domain" description="RCK C-terminal" evidence="5">
    <location>
        <begin position="164"/>
        <end position="252"/>
    </location>
</feature>
<dbReference type="SUPFAM" id="SSF116726">
    <property type="entry name" value="TrkA C-terminal domain-like"/>
    <property type="match status" value="1"/>
</dbReference>
<evidence type="ECO:0000256" key="3">
    <source>
        <dbReference type="ARBA" id="ARBA00023163"/>
    </source>
</evidence>
<gene>
    <name evidence="6" type="ORF">MW046_17415</name>
</gene>
<dbReference type="InterPro" id="IPR036721">
    <property type="entry name" value="RCK_C_sf"/>
</dbReference>
<accession>A0A8U0ABJ9</accession>
<dbReference type="KEGG" id="haad:MW046_17415"/>
<dbReference type="InterPro" id="IPR006037">
    <property type="entry name" value="RCK_C"/>
</dbReference>
<dbReference type="GO" id="GO:0006813">
    <property type="term" value="P:potassium ion transport"/>
    <property type="evidence" value="ECO:0007669"/>
    <property type="project" value="InterPro"/>
</dbReference>
<dbReference type="AlphaFoldDB" id="A0A8U0ABJ9"/>
<keyword evidence="3" id="KW-0804">Transcription</keyword>